<keyword evidence="4" id="KW-1185">Reference proteome</keyword>
<proteinExistence type="predicted"/>
<organism evidence="3 4">
    <name type="scientific">Antarcticibacterium flavum</name>
    <dbReference type="NCBI Taxonomy" id="2058175"/>
    <lineage>
        <taxon>Bacteria</taxon>
        <taxon>Pseudomonadati</taxon>
        <taxon>Bacteroidota</taxon>
        <taxon>Flavobacteriia</taxon>
        <taxon>Flavobacteriales</taxon>
        <taxon>Flavobacteriaceae</taxon>
        <taxon>Antarcticibacterium</taxon>
    </lineage>
</organism>
<reference evidence="3 4" key="1">
    <citation type="submission" date="2019-06" db="EMBL/GenBank/DDBJ databases">
        <title>Complete genome sequence of Antarcticibacterium flavum KCTC 52984T from an Antarctic marine sediment.</title>
        <authorList>
            <person name="Lee Y.M."/>
            <person name="Shin S.C."/>
        </authorList>
    </citation>
    <scope>NUCLEOTIDE SEQUENCE [LARGE SCALE GENOMIC DNA]</scope>
    <source>
        <strain evidence="3 4">KCTC 52984</strain>
    </source>
</reference>
<dbReference type="PANTHER" id="PTHR13847">
    <property type="entry name" value="SARCOSINE DEHYDROGENASE-RELATED"/>
    <property type="match status" value="1"/>
</dbReference>
<evidence type="ECO:0000259" key="2">
    <source>
        <dbReference type="Pfam" id="PF01266"/>
    </source>
</evidence>
<dbReference type="Proteomes" id="UP000309016">
    <property type="component" value="Chromosome"/>
</dbReference>
<dbReference type="SUPFAM" id="SSF51905">
    <property type="entry name" value="FAD/NAD(P)-binding domain"/>
    <property type="match status" value="1"/>
</dbReference>
<sequence length="415" mass="45839">MQKDCVIIGGGIIGFCTAYYLVKDGHKVTILDKGNLDNGASFVNAGYITPSHFIPLSSPGMITKGFKWMLNSRSPFYVKPRLDLDFLNWAWCFKKSATAAKVEKAIPVLREINLLSRELYQELKDAREFDFNYDHHGLLMCYKTDHAGEEEAQIAAIAAKGGMKVSHFSKEELNNKYPDASYNVKGAYFYDTDAHMTPDEFMQQMREYLVQKGVEFRPYTAVKDFVVSGNRIEAIETSQGRIAADEVTLTAGTWSSKIAARLGLRMLLEAGKGYSFNLQRETGIKVPSILVEAKVAVTPMNGFTRFAGTMELGGINHDINKLRVDTIAAAAGNYFDGLKVSEEEKGTARAGLRPCSPDGLPYIGRSQKIKNLSIGTGHAMMGWSLGPATGKILAEVIGEKKPSLDLQPFSPDRKF</sequence>
<feature type="domain" description="FAD dependent oxidoreductase" evidence="2">
    <location>
        <begin position="4"/>
        <end position="395"/>
    </location>
</feature>
<dbReference type="EMBL" id="CP040812">
    <property type="protein sequence ID" value="QCY70631.1"/>
    <property type="molecule type" value="Genomic_DNA"/>
</dbReference>
<gene>
    <name evidence="3" type="ORF">FHG64_15175</name>
</gene>
<accession>A0A5B7X7N3</accession>
<dbReference type="GO" id="GO:0016491">
    <property type="term" value="F:oxidoreductase activity"/>
    <property type="evidence" value="ECO:0007669"/>
    <property type="project" value="UniProtKB-KW"/>
</dbReference>
<dbReference type="OrthoDB" id="9794226at2"/>
<dbReference type="Pfam" id="PF01266">
    <property type="entry name" value="DAO"/>
    <property type="match status" value="1"/>
</dbReference>
<dbReference type="SUPFAM" id="SSF54373">
    <property type="entry name" value="FAD-linked reductases, C-terminal domain"/>
    <property type="match status" value="1"/>
</dbReference>
<dbReference type="AlphaFoldDB" id="A0A5B7X7N3"/>
<dbReference type="GO" id="GO:0005737">
    <property type="term" value="C:cytoplasm"/>
    <property type="evidence" value="ECO:0007669"/>
    <property type="project" value="TreeGrafter"/>
</dbReference>
<dbReference type="KEGG" id="afla:FHG64_15175"/>
<evidence type="ECO:0000256" key="1">
    <source>
        <dbReference type="ARBA" id="ARBA00023002"/>
    </source>
</evidence>
<name>A0A5B7X7N3_9FLAO</name>
<dbReference type="InterPro" id="IPR006076">
    <property type="entry name" value="FAD-dep_OxRdtase"/>
</dbReference>
<keyword evidence="1" id="KW-0560">Oxidoreductase</keyword>
<dbReference type="PANTHER" id="PTHR13847:SF289">
    <property type="entry name" value="GLYCINE OXIDASE"/>
    <property type="match status" value="1"/>
</dbReference>
<dbReference type="Gene3D" id="3.50.50.60">
    <property type="entry name" value="FAD/NAD(P)-binding domain"/>
    <property type="match status" value="2"/>
</dbReference>
<evidence type="ECO:0000313" key="3">
    <source>
        <dbReference type="EMBL" id="QCY70631.1"/>
    </source>
</evidence>
<evidence type="ECO:0000313" key="4">
    <source>
        <dbReference type="Proteomes" id="UP000309016"/>
    </source>
</evidence>
<dbReference type="Gene3D" id="3.30.9.10">
    <property type="entry name" value="D-Amino Acid Oxidase, subunit A, domain 2"/>
    <property type="match status" value="1"/>
</dbReference>
<dbReference type="RefSeq" id="WP_139067200.1">
    <property type="nucleotide sequence ID" value="NZ_CP040812.1"/>
</dbReference>
<dbReference type="InterPro" id="IPR036188">
    <property type="entry name" value="FAD/NAD-bd_sf"/>
</dbReference>
<protein>
    <submittedName>
        <fullName evidence="3">FAD-dependent oxidoreductase</fullName>
    </submittedName>
</protein>